<comment type="similarity">
    <text evidence="2">Belongs to the mis12 family.</text>
</comment>
<comment type="caution">
    <text evidence="11">The sequence shown here is derived from an EMBL/GenBank/DDBJ whole genome shotgun (WGS) entry which is preliminary data.</text>
</comment>
<evidence type="ECO:0000256" key="9">
    <source>
        <dbReference type="ARBA" id="ARBA00023328"/>
    </source>
</evidence>
<evidence type="ECO:0000313" key="12">
    <source>
        <dbReference type="Proteomes" id="UP001479436"/>
    </source>
</evidence>
<evidence type="ECO:0000313" key="11">
    <source>
        <dbReference type="EMBL" id="KAK9761796.1"/>
    </source>
</evidence>
<keyword evidence="3" id="KW-0158">Chromosome</keyword>
<keyword evidence="7" id="KW-0175">Coiled coil</keyword>
<protein>
    <submittedName>
        <fullName evidence="11">Uncharacterized protein</fullName>
    </submittedName>
</protein>
<name>A0ABR2WJY1_9FUNG</name>
<evidence type="ECO:0000256" key="5">
    <source>
        <dbReference type="ARBA" id="ARBA00022776"/>
    </source>
</evidence>
<evidence type="ECO:0000256" key="4">
    <source>
        <dbReference type="ARBA" id="ARBA00022618"/>
    </source>
</evidence>
<gene>
    <name evidence="11" type="ORF">K7432_013046</name>
</gene>
<evidence type="ECO:0000256" key="6">
    <source>
        <dbReference type="ARBA" id="ARBA00022838"/>
    </source>
</evidence>
<comment type="subcellular location">
    <subcellularLocation>
        <location evidence="1">Chromosome</location>
        <location evidence="1">Centromere</location>
        <location evidence="1">Kinetochore</location>
    </subcellularLocation>
</comment>
<proteinExistence type="inferred from homology"/>
<evidence type="ECO:0000256" key="10">
    <source>
        <dbReference type="SAM" id="MobiDB-lite"/>
    </source>
</evidence>
<dbReference type="PANTHER" id="PTHR14527">
    <property type="entry name" value="PROTEIN MIS12 HOMOLOG"/>
    <property type="match status" value="1"/>
</dbReference>
<dbReference type="Pfam" id="PF05859">
    <property type="entry name" value="Mis12"/>
    <property type="match status" value="1"/>
</dbReference>
<sequence length="278" mass="31659">MSPKTRSGKNIEDSTAIAHATELVTEHLGFLPLAFVDDVINSVNELIYQATSSLERFVESELGANEHVEQGINQIETLLESAVDKNFDIFELYVLKNIFTIPSGLNVELPHYKNIDYSLSMEEDEKLDDELEQLRKQIVAEKCFNHRLKKSVTNTEKKLNYYEARKSQLDFIYSSVKNSNVTSLKDTVSLVADQIGALENQLFKVRRQANQETFTKLASNTDTRTTYLNGIVAGFIAKQKRKDQDTTDSMDIDSEDKQTNEIASVSDWREFTKAIKKQ</sequence>
<accession>A0ABR2WJY1</accession>
<keyword evidence="4" id="KW-0132">Cell division</keyword>
<evidence type="ECO:0000256" key="3">
    <source>
        <dbReference type="ARBA" id="ARBA00022454"/>
    </source>
</evidence>
<keyword evidence="12" id="KW-1185">Reference proteome</keyword>
<evidence type="ECO:0000256" key="7">
    <source>
        <dbReference type="ARBA" id="ARBA00023054"/>
    </source>
</evidence>
<keyword evidence="5" id="KW-0498">Mitosis</keyword>
<evidence type="ECO:0000256" key="1">
    <source>
        <dbReference type="ARBA" id="ARBA00004629"/>
    </source>
</evidence>
<keyword evidence="9" id="KW-0137">Centromere</keyword>
<dbReference type="EMBL" id="JASJQH010001217">
    <property type="protein sequence ID" value="KAK9761796.1"/>
    <property type="molecule type" value="Genomic_DNA"/>
</dbReference>
<feature type="region of interest" description="Disordered" evidence="10">
    <location>
        <begin position="241"/>
        <end position="264"/>
    </location>
</feature>
<dbReference type="Proteomes" id="UP001479436">
    <property type="component" value="Unassembled WGS sequence"/>
</dbReference>
<organism evidence="11 12">
    <name type="scientific">Basidiobolus ranarum</name>
    <dbReference type="NCBI Taxonomy" id="34480"/>
    <lineage>
        <taxon>Eukaryota</taxon>
        <taxon>Fungi</taxon>
        <taxon>Fungi incertae sedis</taxon>
        <taxon>Zoopagomycota</taxon>
        <taxon>Entomophthoromycotina</taxon>
        <taxon>Basidiobolomycetes</taxon>
        <taxon>Basidiobolales</taxon>
        <taxon>Basidiobolaceae</taxon>
        <taxon>Basidiobolus</taxon>
    </lineage>
</organism>
<keyword evidence="6" id="KW-0995">Kinetochore</keyword>
<keyword evidence="8" id="KW-0131">Cell cycle</keyword>
<reference evidence="11 12" key="1">
    <citation type="submission" date="2023-04" db="EMBL/GenBank/DDBJ databases">
        <title>Genome of Basidiobolus ranarum AG-B5.</title>
        <authorList>
            <person name="Stajich J.E."/>
            <person name="Carter-House D."/>
            <person name="Gryganskyi A."/>
        </authorList>
    </citation>
    <scope>NUCLEOTIDE SEQUENCE [LARGE SCALE GENOMIC DNA]</scope>
    <source>
        <strain evidence="11 12">AG-B5</strain>
    </source>
</reference>
<evidence type="ECO:0000256" key="8">
    <source>
        <dbReference type="ARBA" id="ARBA00023306"/>
    </source>
</evidence>
<dbReference type="InterPro" id="IPR008685">
    <property type="entry name" value="Centromere_Mis12"/>
</dbReference>
<evidence type="ECO:0000256" key="2">
    <source>
        <dbReference type="ARBA" id="ARBA00008643"/>
    </source>
</evidence>
<dbReference type="PANTHER" id="PTHR14527:SF2">
    <property type="entry name" value="PROTEIN MIS12 HOMOLOG"/>
    <property type="match status" value="1"/>
</dbReference>